<dbReference type="OrthoDB" id="541276at2759"/>
<dbReference type="InterPro" id="IPR008271">
    <property type="entry name" value="Ser/Thr_kinase_AS"/>
</dbReference>
<feature type="region of interest" description="Disordered" evidence="3">
    <location>
        <begin position="859"/>
        <end position="880"/>
    </location>
</feature>
<feature type="region of interest" description="Disordered" evidence="3">
    <location>
        <begin position="1282"/>
        <end position="1339"/>
    </location>
</feature>
<dbReference type="Proteomes" id="UP000245946">
    <property type="component" value="Unassembled WGS sequence"/>
</dbReference>
<evidence type="ECO:0000313" key="6">
    <source>
        <dbReference type="Proteomes" id="UP000245946"/>
    </source>
</evidence>
<dbReference type="Gene3D" id="1.10.510.10">
    <property type="entry name" value="Transferase(Phosphotransferase) domain 1"/>
    <property type="match status" value="2"/>
</dbReference>
<evidence type="ECO:0000256" key="3">
    <source>
        <dbReference type="SAM" id="MobiDB-lite"/>
    </source>
</evidence>
<dbReference type="GO" id="GO:0035556">
    <property type="term" value="P:intracellular signal transduction"/>
    <property type="evidence" value="ECO:0007669"/>
    <property type="project" value="TreeGrafter"/>
</dbReference>
<organism evidence="5 6">
    <name type="scientific">Tilletiopsis washingtonensis</name>
    <dbReference type="NCBI Taxonomy" id="58919"/>
    <lineage>
        <taxon>Eukaryota</taxon>
        <taxon>Fungi</taxon>
        <taxon>Dikarya</taxon>
        <taxon>Basidiomycota</taxon>
        <taxon>Ustilaginomycotina</taxon>
        <taxon>Exobasidiomycetes</taxon>
        <taxon>Entylomatales</taxon>
        <taxon>Entylomatales incertae sedis</taxon>
        <taxon>Tilletiopsis</taxon>
    </lineage>
</organism>
<feature type="compositionally biased region" description="Low complexity" evidence="3">
    <location>
        <begin position="1497"/>
        <end position="1507"/>
    </location>
</feature>
<feature type="compositionally biased region" description="Low complexity" evidence="3">
    <location>
        <begin position="560"/>
        <end position="572"/>
    </location>
</feature>
<dbReference type="GO" id="GO:0004674">
    <property type="term" value="F:protein serine/threonine kinase activity"/>
    <property type="evidence" value="ECO:0007669"/>
    <property type="project" value="TreeGrafter"/>
</dbReference>
<dbReference type="EMBL" id="KZ819283">
    <property type="protein sequence ID" value="PWO01374.1"/>
    <property type="molecule type" value="Genomic_DNA"/>
</dbReference>
<feature type="domain" description="Protein kinase" evidence="4">
    <location>
        <begin position="684"/>
        <end position="1147"/>
    </location>
</feature>
<dbReference type="GO" id="GO:0000226">
    <property type="term" value="P:microtubule cytoskeleton organization"/>
    <property type="evidence" value="ECO:0007669"/>
    <property type="project" value="TreeGrafter"/>
</dbReference>
<feature type="region of interest" description="Disordered" evidence="3">
    <location>
        <begin position="1145"/>
        <end position="1234"/>
    </location>
</feature>
<feature type="compositionally biased region" description="Basic residues" evidence="3">
    <location>
        <begin position="1199"/>
        <end position="1212"/>
    </location>
</feature>
<keyword evidence="1" id="KW-0547">Nucleotide-binding</keyword>
<dbReference type="PANTHER" id="PTHR24346:SF42">
    <property type="entry name" value="SERINE_THREONINE-PROTEIN KINASE SIK3"/>
    <property type="match status" value="1"/>
</dbReference>
<keyword evidence="5" id="KW-0808">Transferase</keyword>
<feature type="region of interest" description="Disordered" evidence="3">
    <location>
        <begin position="725"/>
        <end position="745"/>
    </location>
</feature>
<feature type="compositionally biased region" description="Low complexity" evidence="3">
    <location>
        <begin position="274"/>
        <end position="284"/>
    </location>
</feature>
<dbReference type="InterPro" id="IPR011009">
    <property type="entry name" value="Kinase-like_dom_sf"/>
</dbReference>
<dbReference type="SMART" id="SM00220">
    <property type="entry name" value="S_TKc"/>
    <property type="match status" value="1"/>
</dbReference>
<feature type="region of interest" description="Disordered" evidence="3">
    <location>
        <begin position="1482"/>
        <end position="1507"/>
    </location>
</feature>
<accession>A0A316ZLZ9</accession>
<feature type="compositionally biased region" description="Low complexity" evidence="3">
    <location>
        <begin position="412"/>
        <end position="427"/>
    </location>
</feature>
<feature type="compositionally biased region" description="Basic and acidic residues" evidence="3">
    <location>
        <begin position="67"/>
        <end position="78"/>
    </location>
</feature>
<dbReference type="PROSITE" id="PS50011">
    <property type="entry name" value="PROTEIN_KINASE_DOM"/>
    <property type="match status" value="1"/>
</dbReference>
<reference evidence="5 6" key="1">
    <citation type="journal article" date="2018" name="Mol. Biol. Evol.">
        <title>Broad Genomic Sampling Reveals a Smut Pathogenic Ancestry of the Fungal Clade Ustilaginomycotina.</title>
        <authorList>
            <person name="Kijpornyongpan T."/>
            <person name="Mondo S.J."/>
            <person name="Barry K."/>
            <person name="Sandor L."/>
            <person name="Lee J."/>
            <person name="Lipzen A."/>
            <person name="Pangilinan J."/>
            <person name="LaButti K."/>
            <person name="Hainaut M."/>
            <person name="Henrissat B."/>
            <person name="Grigoriev I.V."/>
            <person name="Spatafora J.W."/>
            <person name="Aime M.C."/>
        </authorList>
    </citation>
    <scope>NUCLEOTIDE SEQUENCE [LARGE SCALE GENOMIC DNA]</scope>
    <source>
        <strain evidence="5 6">MCA 4186</strain>
    </source>
</reference>
<feature type="compositionally biased region" description="Polar residues" evidence="3">
    <location>
        <begin position="1287"/>
        <end position="1303"/>
    </location>
</feature>
<dbReference type="RefSeq" id="XP_025601652.1">
    <property type="nucleotide sequence ID" value="XM_025739056.1"/>
</dbReference>
<feature type="region of interest" description="Disordered" evidence="3">
    <location>
        <begin position="971"/>
        <end position="997"/>
    </location>
</feature>
<feature type="region of interest" description="Disordered" evidence="3">
    <location>
        <begin position="175"/>
        <end position="230"/>
    </location>
</feature>
<dbReference type="GO" id="GO:0005737">
    <property type="term" value="C:cytoplasm"/>
    <property type="evidence" value="ECO:0007669"/>
    <property type="project" value="TreeGrafter"/>
</dbReference>
<dbReference type="SUPFAM" id="SSF56112">
    <property type="entry name" value="Protein kinase-like (PK-like)"/>
    <property type="match status" value="1"/>
</dbReference>
<evidence type="ECO:0000256" key="1">
    <source>
        <dbReference type="ARBA" id="ARBA00022741"/>
    </source>
</evidence>
<name>A0A316ZLZ9_9BASI</name>
<feature type="compositionally biased region" description="Low complexity" evidence="3">
    <location>
        <begin position="195"/>
        <end position="208"/>
    </location>
</feature>
<dbReference type="GO" id="GO:0005524">
    <property type="term" value="F:ATP binding"/>
    <property type="evidence" value="ECO:0007669"/>
    <property type="project" value="UniProtKB-KW"/>
</dbReference>
<evidence type="ECO:0000259" key="4">
    <source>
        <dbReference type="PROSITE" id="PS50011"/>
    </source>
</evidence>
<dbReference type="Pfam" id="PF00069">
    <property type="entry name" value="Pkinase"/>
    <property type="match status" value="2"/>
</dbReference>
<feature type="compositionally biased region" description="Basic and acidic residues" evidence="3">
    <location>
        <begin position="534"/>
        <end position="559"/>
    </location>
</feature>
<dbReference type="GeneID" id="37266602"/>
<feature type="region of interest" description="Disordered" evidence="3">
    <location>
        <begin position="1"/>
        <end position="93"/>
    </location>
</feature>
<gene>
    <name evidence="5" type="ORF">FA09DRAFT_12528</name>
</gene>
<dbReference type="PANTHER" id="PTHR24346">
    <property type="entry name" value="MAP/MICROTUBULE AFFINITY-REGULATING KINASE"/>
    <property type="match status" value="1"/>
</dbReference>
<dbReference type="STRING" id="58919.A0A316ZLZ9"/>
<keyword evidence="2" id="KW-0067">ATP-binding</keyword>
<feature type="compositionally biased region" description="Low complexity" evidence="3">
    <location>
        <begin position="474"/>
        <end position="491"/>
    </location>
</feature>
<dbReference type="InterPro" id="IPR000719">
    <property type="entry name" value="Prot_kinase_dom"/>
</dbReference>
<protein>
    <submittedName>
        <fullName evidence="5">Kinase-like protein</fullName>
    </submittedName>
</protein>
<keyword evidence="6" id="KW-1185">Reference proteome</keyword>
<proteinExistence type="predicted"/>
<feature type="region of interest" description="Disordered" evidence="3">
    <location>
        <begin position="527"/>
        <end position="572"/>
    </location>
</feature>
<dbReference type="PROSITE" id="PS00108">
    <property type="entry name" value="PROTEIN_KINASE_ST"/>
    <property type="match status" value="1"/>
</dbReference>
<evidence type="ECO:0000313" key="5">
    <source>
        <dbReference type="EMBL" id="PWO01374.1"/>
    </source>
</evidence>
<feature type="region of interest" description="Disordered" evidence="3">
    <location>
        <begin position="412"/>
        <end position="493"/>
    </location>
</feature>
<sequence>MGRSERAGRWRSKTASFDAAYGAQPPGSAVGRAIPGAVSADMAQQRGLAGGSASSPPTHHSAWGWKEPGRKKDSDNWRAHPPPSAVLGAGAAGSSSLGGAAAAGGSVLSGSLPVHATFADHSALAASAQAIPASSARARLLRTGALFAGSSDFTGPAAPLNPLQIRNDATPLDVRKRPLVHPSNSPRFGGENWALTPTSSLPSLPGTPQRTPGQARPHASTPADGSPVPRAAVSGFGVLSGAPGSSSRELVAARAVLNKRHDETGSSGVPQPPAQAATVPSSPSKAAPATQHGLAPPQARNLAIATGSPKRSPLSLAATSTPMLPPAVPRAGRALQPLSPGPSPRLAHRSISPPADSASNGYIASMLTPSALTTGNVHSLLRRDSVASLASSHGGPGTHSLAHSRRASQIFSSAASAASPSNASIMSGAAPSRRPYRPPHLRNRESGQNLLPGVAHYDRVRTPSLRGISRSPDPSVAASSRAGSRPPSTAPFSPAAVEVAEMARLGLAGRRRLSSLGSFHTLSDVEAMAPPTLHEGREASPEDYFTEHSRASSADRDSAPPDLSSSNADSSLDSRTLMAKLASTWARRSFAPSSNGGDDIAELSAELDDVDLSVEDMMAGPQSLTDGFCISRQASHLTDARPVDIFEVGDRLGPGMMHDGLRIRIAQTSDGFREQPGDTNGKQLEVISKLGEGSYAVVYLVREVDPKPGGASASPEVAAANGVNMTQARAESSSSPPTPSALDDHEIYSRTLRASDVAMGDRTISSVADSSGSLSESDLQPPREFALKCLCKRDLSDEMLEVQRLEATIHQSIPRHPHIVTLYRTYETEDWLFLILEYCPGQDLYYWLEQAHDTENLGSGLSPGYTDSNSDASPGYADSEGDTSATFYIKGDQTVGDLTAGAARDSTPPSPSLLASTAGAALLSRKRLRLVSRMFQQMCDAVQFCHDRGISHRDLKPENFIVEDRREAMADDSADSLDRSRGSAGRPGTATRRSSSFSMTRESMREFESRITVKLTDFGLAVAQDECVDFDCGSKPYMAYECRNNVADWYDPRQADIWSLGVVLLNLLFHRSPFAEPCAEACDSFAAFSYDPVRFLTQAFDGLSVEAAEFLADNVLCDVTNPRSDGSPRRRVTASELGMWAADLPRLLSTKDGQPRPSRGADTDITSPIVYSRTPSSSTLPGDTDVPPAHESEAPRPIGHSKRRKRGARKGRNAANKQDKTLLRRSQSAEVLPSADLPAAPLGLASSSVPDPRDDILAQLAQASQDLARDLSRVSKYKTGGAMRSGLSVSQPHTPASFGNTFPRSPIAVPQRTLARYSHEESGAGDEGASYGSQSSREYTSWLDRERPSAAQSVANHRYADQAATTTPVPWKAQLTTAPTSVTNATPAIYTKWDPARRDRVPGTTGTTDTNSMPAWRERSRMLPHADTTPSDPALSSAQHAVARPAAAKASLLSMAHSLSAKKERANIAAGVAVPAAQDHVPAASLMPPPPVQKSGVSRFFSVRSRS</sequence>
<keyword evidence="5" id="KW-0418">Kinase</keyword>
<feature type="region of interest" description="Disordered" evidence="3">
    <location>
        <begin position="261"/>
        <end position="354"/>
    </location>
</feature>
<evidence type="ECO:0000256" key="2">
    <source>
        <dbReference type="ARBA" id="ARBA00022840"/>
    </source>
</evidence>